<sequence>KTLHTLQVVISASSTVRAFATAHYLVTKANEAKASEVWFGMSSTSPGDEDDRNAAAARAYVLAEHRQSSDTRPARVLAKDKQVQLLMGQDVKKDADSLSSDEQQIREKIDQSVQQQQQQLSSHCPSSEIPLQNVNSASGNYLQRGWVFEDEEWHKCDRQLVNIVEVCPSSPEFEQDLDHKDAYKDEQHKKLRKNVASLGWSASLKAKGEMVDKPIAGAVGFGTSSVKEDGKSQDELQTIQFFSRSIVKFQAAAACSLNDRQLQLTEPAIEELQKIEAQILLRGEASQSVSQSTAAFFKKFGSHATCGIVHFGAASITSAVYQSEKKRSFEEVKWLANSKLHACLPVAFAAIFGVTASGERDRLQGDSVTESHHSEMSEVNIKTKEVGKITSSESETHLASDLAVIRVSDCKIGVWTLVRRCEEKFKDAKGLSRLLKSIWQSLTGLTEDPQTIDEDYEAIASAESFLKELCSQLTESQLTPHQWESQLKILCSKLQAIDDRTAPERKGMSWTGMPSLRRVFQSLLQVKDQFDDIEATSIKSHLKHMMHMAGNCDFPLRLEIAELICSDSIDPLKYSILSDSKVTSPEQLVNLMHDRVIPDVRNAIAQQTIGKGNILQVVRQDLTAAVRYLLEQMRENSNRSEMFVTSLVLGTYSFQLKEQAFDLLLTLEKLEQFTEALGDKIKFLKSLERSSESEFVQLSLLKLLIDSYGDSCNNANAMQLLSIYGQNSWTPEVQEAVESFQASGDWSKLSEAVNKMLGNFKSDGSRWRVELGEQRVRTMSNTSSTYEDAAADLLCLESLTNKQNEVLETLGLQDKFPGNISLGEVMELRDEQLEAQILVKDIKDLPLLMLKAVVMTNYKTFRSIVSEAQQALCNKKQLEPSGYGWSDDDDSEPESLHPTPDSSSNSVYDNPDVSDHAELLHSDVFLITFLCCDARLKQIVAEKLFDCKLAVPVACCFTPSLPLLFVWPLRSCVLKFRNTKDPCGRQSALKSLDSDTFDVVSVLRLGTNALSKSELINKCIHDKHEVFSATKKSQCERIMSDGSIEQTWILPDGDLEVPDAVCLLNLRGDALEWHRQRQLLAEVSNCVIVMLPGDYDSNQQQRQNIETALINVFENLSTKKFESKYRLLVVTDSAKTPSCLRNMAKKLGKESVQKMVAIVKCKTKEGSDVPIPDLTKELRSVLSEAIKSIKYPASDESIPRMSLNQLAERAKSQGWWVDELDSETRCIENQVKELMKMVSDIIEPKGVSEAKKVALPLHKNGWHEISRKMKEKLRGKRNLTGNQRVKWVDSIEEEVRELRQKQRLCIEKQQREGSFMMAFTAKASLASSRFQLFLLYMRQRFNSMSGKLIPRVLPNDDKIAARCDEDELEENSFGLEHVFRELSQVYEAIVSSESLSKQNQDFTSSLLSSAVQLLLHGHALELIDGEASSVAIDWIDAVLKKLDDTVDKKTLLVVSVLGVQSSGKSTLLNTMFGLQLPVSAGRCTRGAFMQLVKNNKDKSGLPVDFIVVIDTEGLRAPELGEGVKTRDNELATMAVGLADVTIMNIMGESVTDISDVLQIVVHAFLRMRMAFQKLRLDKTCLFVHQNVCAVDSAEKTQKAKVKLVETLDKTVETAAQEEGIDDVKKFTDIIAFDASKNVVFLSNLWEGKPPFAAVSPAYSRDVQETKQLILTVLQSFKDYNLSVSDLAVRIKDLWDAVCKEDFVFGFRNTLELRAYKEVEKKFRELKTRLEASTFQWLMDDGAKMLNSCTDSNALSQTLAQAEGEMHKFLDDKGKNTQTELESYFDQHSEDQLIFQWKLEKTQRLQRDVGVLKDETYDRLRDIKEEQRIMIESKGKLENCQQEIFTSAKKLAEELKGQDISDELLMKKFDELWEKLMSEISSTESFRCDFFSEAEKGLREIFSDQINLLDTEICQLNPTKTDEKRLEANAESLMRLEQVLSEHFSKQKSEHSDESNILSDDECREIVFANAKKIIREVDAHFELSNLAYRDERQLQGASFFKEIVSFVTTKVDEFNKNSSSTIKLKPQFKVFLSVHACKVSAGILRDAQRRYEQKHGVKTQLESFKPTAKQDFIGRFKNTSDDIISASYVIHQIKEAMKKTAVEHLRFRFLDFERFANRHIFILRKEYLLSIAMKSLIEGGKFPDFIELIDDPWLFTRNRMQEMIRKTAFNPDRRNHTSQTIETFLDKQVQRIVSAVKRAQSYCSREQRKSKMASNLLNIWLQSFRSMIVDSIPLPDFKTDSHCVRNINAFSSALSSQLQSLSHDVVAEIEERPELFSWCRRSDDFVPASLSQRPATCPFCGDICSDFDSSVFEISRQKSFKTKSFLESEIRDPEVCTGRRPAGVAGIVDSKNELALYTCADLVRSGGEFTCAKVRFKCHSEESENCERHKFSDYKNYFPELSCENFHDGPSDFWKWFMCKFKDQLAERHGAKMPDLPMSWRRISDQQAKRSIEFSDLDDGFVCPIEFCWSLFNQQSEDPAAFAASHL</sequence>
<dbReference type="InterPro" id="IPR058641">
    <property type="entry name" value="GVIN1_dom"/>
</dbReference>
<dbReference type="Pfam" id="PF25683">
    <property type="entry name" value="URGCP_GTPase"/>
    <property type="match status" value="1"/>
</dbReference>
<dbReference type="SUPFAM" id="SSF52540">
    <property type="entry name" value="P-loop containing nucleoside triphosphate hydrolases"/>
    <property type="match status" value="1"/>
</dbReference>
<dbReference type="PANTHER" id="PTHR14819:SF5">
    <property type="entry name" value="INTERFERON-INDUCED VERY LARGE GTPASE 1"/>
    <property type="match status" value="1"/>
</dbReference>
<dbReference type="InterPro" id="IPR052986">
    <property type="entry name" value="VLIG_GTPase"/>
</dbReference>
<feature type="non-terminal residue" evidence="4">
    <location>
        <position position="1"/>
    </location>
</feature>
<dbReference type="Pfam" id="PF25496">
    <property type="entry name" value="URGCP"/>
    <property type="match status" value="1"/>
</dbReference>
<proteinExistence type="inferred from homology"/>
<dbReference type="PANTHER" id="PTHR14819">
    <property type="entry name" value="GTP-BINDING"/>
    <property type="match status" value="1"/>
</dbReference>
<organism evidence="4 5">
    <name type="scientific">Macrostomum lignano</name>
    <dbReference type="NCBI Taxonomy" id="282301"/>
    <lineage>
        <taxon>Eukaryota</taxon>
        <taxon>Metazoa</taxon>
        <taxon>Spiralia</taxon>
        <taxon>Lophotrochozoa</taxon>
        <taxon>Platyhelminthes</taxon>
        <taxon>Rhabditophora</taxon>
        <taxon>Macrostomorpha</taxon>
        <taxon>Macrostomida</taxon>
        <taxon>Macrostomidae</taxon>
        <taxon>Macrostomum</taxon>
    </lineage>
</organism>
<dbReference type="Gene3D" id="3.40.50.300">
    <property type="entry name" value="P-loop containing nucleotide triphosphate hydrolases"/>
    <property type="match status" value="1"/>
</dbReference>
<protein>
    <recommendedName>
        <fullName evidence="3">VLIG-type G domain-containing protein</fullName>
    </recommendedName>
</protein>
<dbReference type="InterPro" id="IPR030383">
    <property type="entry name" value="G_VLIG_dom"/>
</dbReference>
<dbReference type="Pfam" id="PF25974">
    <property type="entry name" value="URGCP_9th"/>
    <property type="match status" value="1"/>
</dbReference>
<feature type="region of interest" description="Disordered" evidence="2">
    <location>
        <begin position="90"/>
        <end position="127"/>
    </location>
</feature>
<gene>
    <name evidence="4" type="ORF">BOX15_Mlig015677g1</name>
</gene>
<evidence type="ECO:0000259" key="3">
    <source>
        <dbReference type="PROSITE" id="PS51717"/>
    </source>
</evidence>
<keyword evidence="5" id="KW-1185">Reference proteome</keyword>
<feature type="compositionally biased region" description="Low complexity" evidence="2">
    <location>
        <begin position="111"/>
        <end position="127"/>
    </location>
</feature>
<feature type="domain" description="VLIG-type G" evidence="3">
    <location>
        <begin position="1448"/>
        <end position="1691"/>
    </location>
</feature>
<dbReference type="STRING" id="282301.A0A267DV15"/>
<evidence type="ECO:0000256" key="2">
    <source>
        <dbReference type="SAM" id="MobiDB-lite"/>
    </source>
</evidence>
<dbReference type="PROSITE" id="PS51717">
    <property type="entry name" value="G_VLIG"/>
    <property type="match status" value="1"/>
</dbReference>
<reference evidence="4 5" key="1">
    <citation type="submission" date="2017-06" db="EMBL/GenBank/DDBJ databases">
        <title>A platform for efficient transgenesis in Macrostomum lignano, a flatworm model organism for stem cell research.</title>
        <authorList>
            <person name="Berezikov E."/>
        </authorList>
    </citation>
    <scope>NUCLEOTIDE SEQUENCE [LARGE SCALE GENOMIC DNA]</scope>
    <source>
        <strain evidence="4">DV1</strain>
        <tissue evidence="4">Whole organism</tissue>
    </source>
</reference>
<comment type="similarity">
    <text evidence="1">Belongs to the TRAFAC class dynamin-like GTPase superfamily. Very large inducible GTPase (VLIG) family.</text>
</comment>
<accession>A0A267DV15</accession>
<dbReference type="GO" id="GO:0005525">
    <property type="term" value="F:GTP binding"/>
    <property type="evidence" value="ECO:0007669"/>
    <property type="project" value="InterPro"/>
</dbReference>
<name>A0A267DV15_9PLAT</name>
<dbReference type="Proteomes" id="UP000215902">
    <property type="component" value="Unassembled WGS sequence"/>
</dbReference>
<evidence type="ECO:0000256" key="1">
    <source>
        <dbReference type="ARBA" id="ARBA00006828"/>
    </source>
</evidence>
<dbReference type="EMBL" id="NIVC01003139">
    <property type="protein sequence ID" value="PAA53085.1"/>
    <property type="molecule type" value="Genomic_DNA"/>
</dbReference>
<evidence type="ECO:0000313" key="5">
    <source>
        <dbReference type="Proteomes" id="UP000215902"/>
    </source>
</evidence>
<dbReference type="InterPro" id="IPR027417">
    <property type="entry name" value="P-loop_NTPase"/>
</dbReference>
<dbReference type="InterPro" id="IPR057365">
    <property type="entry name" value="URGCP"/>
</dbReference>
<evidence type="ECO:0000313" key="4">
    <source>
        <dbReference type="EMBL" id="PAA53085.1"/>
    </source>
</evidence>
<dbReference type="OrthoDB" id="10070673at2759"/>
<comment type="caution">
    <text evidence="4">The sequence shown here is derived from an EMBL/GenBank/DDBJ whole genome shotgun (WGS) entry which is preliminary data.</text>
</comment>
<feature type="region of interest" description="Disordered" evidence="2">
    <location>
        <begin position="881"/>
        <end position="908"/>
    </location>
</feature>